<evidence type="ECO:0000313" key="2">
    <source>
        <dbReference type="EMBL" id="WPB84845.1"/>
    </source>
</evidence>
<name>A0ABZ0PGT6_9PROT</name>
<dbReference type="PIRSF" id="PIRSF006173">
    <property type="entry name" value="UCP006173"/>
    <property type="match status" value="1"/>
</dbReference>
<comment type="similarity">
    <text evidence="1">Belongs to the UPF0260 family.</text>
</comment>
<reference evidence="2 3" key="1">
    <citation type="submission" date="2023-11" db="EMBL/GenBank/DDBJ databases">
        <title>Arctic aerobic anoxygenic photoheterotroph Sediminicoccus rosea KRV36 adapts its photosynthesis to long days of polar summer.</title>
        <authorList>
            <person name="Tomasch J."/>
            <person name="Kopejtka K."/>
            <person name="Bily T."/>
            <person name="Gardiner A.T."/>
            <person name="Gardian Z."/>
            <person name="Shivaramu S."/>
            <person name="Koblizek M."/>
            <person name="Engelhardt F."/>
            <person name="Kaftan D."/>
        </authorList>
    </citation>
    <scope>NUCLEOTIDE SEQUENCE [LARGE SCALE GENOMIC DNA]</scope>
    <source>
        <strain evidence="2 3">R-30</strain>
    </source>
</reference>
<organism evidence="2 3">
    <name type="scientific">Sediminicoccus rosea</name>
    <dbReference type="NCBI Taxonomy" id="1225128"/>
    <lineage>
        <taxon>Bacteria</taxon>
        <taxon>Pseudomonadati</taxon>
        <taxon>Pseudomonadota</taxon>
        <taxon>Alphaproteobacteria</taxon>
        <taxon>Acetobacterales</taxon>
        <taxon>Roseomonadaceae</taxon>
        <taxon>Sediminicoccus</taxon>
    </lineage>
</organism>
<dbReference type="EMBL" id="CP137852">
    <property type="protein sequence ID" value="WPB84845.1"/>
    <property type="molecule type" value="Genomic_DNA"/>
</dbReference>
<dbReference type="PANTHER" id="PTHR37421:SF1">
    <property type="entry name" value="UPF0260 PROTEIN YCGN"/>
    <property type="match status" value="1"/>
</dbReference>
<gene>
    <name evidence="2" type="ORF">R9Z33_22475</name>
</gene>
<dbReference type="Pfam" id="PF03692">
    <property type="entry name" value="CxxCxxCC"/>
    <property type="match status" value="1"/>
</dbReference>
<dbReference type="InterPro" id="IPR005358">
    <property type="entry name" value="Puta_zinc/iron-chelating_dom"/>
</dbReference>
<keyword evidence="3" id="KW-1185">Reference proteome</keyword>
<sequence length="170" mass="18938">MSDTPAALGAFWKTKTLDAMTRAEWESLCDGCGRCCLHKLREDDTGRLHHTEIACRLLDTATARCTDYANRKRRVPDCIRLTPARLQKIDWLPPTCAYRLVAERRDLPEWHPLRSGDPESVVRAGVSVRGRVIPERAAGATEDHIATWPGNWPKRAGVKPAIGSLEGTTP</sequence>
<dbReference type="RefSeq" id="WP_318648808.1">
    <property type="nucleotide sequence ID" value="NZ_CP137852.1"/>
</dbReference>
<dbReference type="NCBIfam" id="NF003507">
    <property type="entry name" value="PRK05170.2-5"/>
    <property type="match status" value="1"/>
</dbReference>
<evidence type="ECO:0000313" key="3">
    <source>
        <dbReference type="Proteomes" id="UP001305521"/>
    </source>
</evidence>
<dbReference type="InterPro" id="IPR008228">
    <property type="entry name" value="UCP006173"/>
</dbReference>
<dbReference type="NCBIfam" id="NF003501">
    <property type="entry name" value="PRK05170.1-5"/>
    <property type="match status" value="1"/>
</dbReference>
<evidence type="ECO:0000256" key="1">
    <source>
        <dbReference type="HAMAP-Rule" id="MF_00676"/>
    </source>
</evidence>
<dbReference type="Proteomes" id="UP001305521">
    <property type="component" value="Chromosome"/>
</dbReference>
<proteinExistence type="inferred from homology"/>
<dbReference type="HAMAP" id="MF_00676">
    <property type="entry name" value="UPF0260"/>
    <property type="match status" value="1"/>
</dbReference>
<dbReference type="PANTHER" id="PTHR37421">
    <property type="entry name" value="UPF0260 PROTEIN YCGN"/>
    <property type="match status" value="1"/>
</dbReference>
<accession>A0ABZ0PGT6</accession>
<protein>
    <recommendedName>
        <fullName evidence="1">UPF0260 protein R9Z33_22475</fullName>
    </recommendedName>
</protein>